<dbReference type="Gene3D" id="3.90.220.20">
    <property type="entry name" value="DNA methylase specificity domains"/>
    <property type="match status" value="2"/>
</dbReference>
<evidence type="ECO:0000256" key="1">
    <source>
        <dbReference type="ARBA" id="ARBA00010923"/>
    </source>
</evidence>
<dbReference type="PANTHER" id="PTHR30408:SF13">
    <property type="entry name" value="TYPE I RESTRICTION ENZYME HINDI SPECIFICITY SUBUNIT"/>
    <property type="match status" value="1"/>
</dbReference>
<accession>A0ABS8N167</accession>
<keyword evidence="6" id="KW-1185">Reference proteome</keyword>
<dbReference type="EMBL" id="JAJJPB010000001">
    <property type="protein sequence ID" value="MCC9293505.1"/>
    <property type="molecule type" value="Genomic_DNA"/>
</dbReference>
<evidence type="ECO:0000313" key="5">
    <source>
        <dbReference type="EMBL" id="MCC9293505.1"/>
    </source>
</evidence>
<dbReference type="InterPro" id="IPR044946">
    <property type="entry name" value="Restrct_endonuc_typeI_TRD_sf"/>
</dbReference>
<evidence type="ECO:0000259" key="4">
    <source>
        <dbReference type="Pfam" id="PF01420"/>
    </source>
</evidence>
<dbReference type="GO" id="GO:0004519">
    <property type="term" value="F:endonuclease activity"/>
    <property type="evidence" value="ECO:0007669"/>
    <property type="project" value="UniProtKB-KW"/>
</dbReference>
<evidence type="ECO:0000313" key="6">
    <source>
        <dbReference type="Proteomes" id="UP001165422"/>
    </source>
</evidence>
<dbReference type="SUPFAM" id="SSF116734">
    <property type="entry name" value="DNA methylase specificity domain"/>
    <property type="match status" value="2"/>
</dbReference>
<keyword evidence="5" id="KW-0255">Endonuclease</keyword>
<feature type="domain" description="Type I restriction modification DNA specificity" evidence="4">
    <location>
        <begin position="4"/>
        <end position="183"/>
    </location>
</feature>
<name>A0ABS8N167_9CLOT</name>
<keyword evidence="2" id="KW-0680">Restriction system</keyword>
<comment type="similarity">
    <text evidence="1">Belongs to the type-I restriction system S methylase family.</text>
</comment>
<keyword evidence="5" id="KW-0378">Hydrolase</keyword>
<feature type="domain" description="Type I restriction modification DNA specificity" evidence="4">
    <location>
        <begin position="222"/>
        <end position="407"/>
    </location>
</feature>
<keyword evidence="3" id="KW-0238">DNA-binding</keyword>
<proteinExistence type="inferred from homology"/>
<keyword evidence="5" id="KW-0540">Nuclease</keyword>
<dbReference type="InterPro" id="IPR052021">
    <property type="entry name" value="Type-I_RS_S_subunit"/>
</dbReference>
<dbReference type="PANTHER" id="PTHR30408">
    <property type="entry name" value="TYPE-1 RESTRICTION ENZYME ECOKI SPECIFICITY PROTEIN"/>
    <property type="match status" value="1"/>
</dbReference>
<reference evidence="5" key="1">
    <citation type="submission" date="2021-11" db="EMBL/GenBank/DDBJ databases">
        <authorList>
            <person name="Qingchun L."/>
            <person name="Dong Z."/>
            <person name="Zongwei Q."/>
            <person name="Jia Z."/>
            <person name="Duotao L."/>
        </authorList>
    </citation>
    <scope>NUCLEOTIDE SEQUENCE</scope>
    <source>
        <strain evidence="5">WLY-B-L2</strain>
    </source>
</reference>
<dbReference type="RefSeq" id="WP_229980515.1">
    <property type="nucleotide sequence ID" value="NZ_JAJJPB010000001.1"/>
</dbReference>
<protein>
    <submittedName>
        <fullName evidence="5">Restriction endonuclease subunit S</fullName>
    </submittedName>
</protein>
<gene>
    <name evidence="5" type="ORF">LN736_01260</name>
</gene>
<dbReference type="Pfam" id="PF01420">
    <property type="entry name" value="Methylase_S"/>
    <property type="match status" value="2"/>
</dbReference>
<organism evidence="5 6">
    <name type="scientific">Clostridium aromativorans</name>
    <dbReference type="NCBI Taxonomy" id="2836848"/>
    <lineage>
        <taxon>Bacteria</taxon>
        <taxon>Bacillati</taxon>
        <taxon>Bacillota</taxon>
        <taxon>Clostridia</taxon>
        <taxon>Eubacteriales</taxon>
        <taxon>Clostridiaceae</taxon>
        <taxon>Clostridium</taxon>
    </lineage>
</organism>
<comment type="caution">
    <text evidence="5">The sequence shown here is derived from an EMBL/GenBank/DDBJ whole genome shotgun (WGS) entry which is preliminary data.</text>
</comment>
<dbReference type="InterPro" id="IPR000055">
    <property type="entry name" value="Restrct_endonuc_typeI_TRD"/>
</dbReference>
<evidence type="ECO:0000256" key="3">
    <source>
        <dbReference type="ARBA" id="ARBA00023125"/>
    </source>
</evidence>
<dbReference type="Proteomes" id="UP001165422">
    <property type="component" value="Unassembled WGS sequence"/>
</dbReference>
<evidence type="ECO:0000256" key="2">
    <source>
        <dbReference type="ARBA" id="ARBA00022747"/>
    </source>
</evidence>
<sequence length="427" mass="48307">MISDKWMQAKLIDVCEFISRGITPSYTNKGGVIVINQKCIRNNTVNFKASRLTNPNKKRISKQKYLKPYDILINSTGVGTLGRVAQLKNVKELITCDSHVTIVRANEKVYPEYLGYNLFMQHSNIERLAEGSTGQTELSKTRLGEVINLYIPPLKEQKAIAHILSTLDEKIEVNNQMNKTLEKMAQLIFKHWFVDFEFSNEEGKPYKSSGGKMVQSELGMIPEGWKLKALGKVLNTIEAGNRPKGGAGNLNKGIPSIGAENIIGLGKYNYSKEKYVSYDYFKNMNKGIIKSGDVLLYKDGAKLGRKTIFMNGYPHEKCCVNSHVFILRTNELISQSYLYFWLDQDCMTKDIINLNANSAQPGINQVQVKSLKILIPDKSIINKFDIIILSLLKRIFLNCNINNELTQLRDTLLPKLMSGEIRVPLNN</sequence>